<organism evidence="1 2">
    <name type="scientific">Pararge aegeria aegeria</name>
    <dbReference type="NCBI Taxonomy" id="348720"/>
    <lineage>
        <taxon>Eukaryota</taxon>
        <taxon>Metazoa</taxon>
        <taxon>Ecdysozoa</taxon>
        <taxon>Arthropoda</taxon>
        <taxon>Hexapoda</taxon>
        <taxon>Insecta</taxon>
        <taxon>Pterygota</taxon>
        <taxon>Neoptera</taxon>
        <taxon>Endopterygota</taxon>
        <taxon>Lepidoptera</taxon>
        <taxon>Glossata</taxon>
        <taxon>Ditrysia</taxon>
        <taxon>Papilionoidea</taxon>
        <taxon>Nymphalidae</taxon>
        <taxon>Satyrinae</taxon>
        <taxon>Satyrini</taxon>
        <taxon>Parargina</taxon>
        <taxon>Pararge</taxon>
    </lineage>
</organism>
<evidence type="ECO:0000313" key="1">
    <source>
        <dbReference type="EMBL" id="CAH2232615.1"/>
    </source>
</evidence>
<accession>A0A8S4R8K6</accession>
<dbReference type="Proteomes" id="UP000838756">
    <property type="component" value="Unassembled WGS sequence"/>
</dbReference>
<reference evidence="1" key="1">
    <citation type="submission" date="2022-03" db="EMBL/GenBank/DDBJ databases">
        <authorList>
            <person name="Lindestad O."/>
        </authorList>
    </citation>
    <scope>NUCLEOTIDE SEQUENCE</scope>
</reference>
<comment type="caution">
    <text evidence="1">The sequence shown here is derived from an EMBL/GenBank/DDBJ whole genome shotgun (WGS) entry which is preliminary data.</text>
</comment>
<keyword evidence="2" id="KW-1185">Reference proteome</keyword>
<dbReference type="EMBL" id="CAKXAJ010024911">
    <property type="protein sequence ID" value="CAH2232615.1"/>
    <property type="molecule type" value="Genomic_DNA"/>
</dbReference>
<name>A0A8S4R8K6_9NEOP</name>
<gene>
    <name evidence="1" type="primary">jg14810</name>
    <name evidence="1" type="ORF">PAEG_LOCUS10844</name>
</gene>
<proteinExistence type="predicted"/>
<dbReference type="AlphaFoldDB" id="A0A8S4R8K6"/>
<evidence type="ECO:0000313" key="2">
    <source>
        <dbReference type="Proteomes" id="UP000838756"/>
    </source>
</evidence>
<sequence length="129" mass="15108">MSPYFPILKPYQNDIRIPEYFGHIARRDADKRDLEDVARCVARIKSALLSILKCILLYMLLKAESNGTPLSERLCKVETMDLFVVPYNGRKVPRPIWFPHKRSYVSKDSCLFVRAQGFLKFGSYENFVW</sequence>
<protein>
    <submittedName>
        <fullName evidence="1">Jg14810 protein</fullName>
    </submittedName>
</protein>